<evidence type="ECO:0000313" key="2">
    <source>
        <dbReference type="Proteomes" id="UP001139486"/>
    </source>
</evidence>
<comment type="caution">
    <text evidence="1">The sequence shown here is derived from an EMBL/GenBank/DDBJ whole genome shotgun (WGS) entry which is preliminary data.</text>
</comment>
<dbReference type="EMBL" id="JAMLDY010000001">
    <property type="protein sequence ID" value="MCP3733477.1"/>
    <property type="molecule type" value="Genomic_DNA"/>
</dbReference>
<organism evidence="1 2">
    <name type="scientific">Sphingomonas liriopis</name>
    <dbReference type="NCBI Taxonomy" id="2949094"/>
    <lineage>
        <taxon>Bacteria</taxon>
        <taxon>Pseudomonadati</taxon>
        <taxon>Pseudomonadota</taxon>
        <taxon>Alphaproteobacteria</taxon>
        <taxon>Sphingomonadales</taxon>
        <taxon>Sphingomonadaceae</taxon>
        <taxon>Sphingomonas</taxon>
    </lineage>
</organism>
<dbReference type="AlphaFoldDB" id="A0A9X2HPN5"/>
<accession>A0A9X2HPN5</accession>
<keyword evidence="2" id="KW-1185">Reference proteome</keyword>
<proteinExistence type="predicted"/>
<protein>
    <submittedName>
        <fullName evidence="1">Uncharacterized protein</fullName>
    </submittedName>
</protein>
<name>A0A9X2HPN5_9SPHN</name>
<reference evidence="1" key="1">
    <citation type="submission" date="2022-05" db="EMBL/GenBank/DDBJ databases">
        <title>Sphingomonas sp. strain RP10 Genome sequencing and assembly.</title>
        <authorList>
            <person name="Kim I."/>
        </authorList>
    </citation>
    <scope>NUCLEOTIDE SEQUENCE</scope>
    <source>
        <strain evidence="1">RP10</strain>
    </source>
</reference>
<sequence length="92" mass="10061">MHFELTNVGLRAQATAAGLVQLCIELRQTELLGDDAIERVKTAIADEIAIAVPRHVMTPQFRTDVESRLDKIFRGGEDVGSADRLGFDAPNV</sequence>
<gene>
    <name evidence="1" type="ORF">M9979_01070</name>
</gene>
<dbReference type="Proteomes" id="UP001139486">
    <property type="component" value="Unassembled WGS sequence"/>
</dbReference>
<evidence type="ECO:0000313" key="1">
    <source>
        <dbReference type="EMBL" id="MCP3733477.1"/>
    </source>
</evidence>
<dbReference type="RefSeq" id="WP_254287468.1">
    <property type="nucleotide sequence ID" value="NZ_JAMLDY010000001.1"/>
</dbReference>